<dbReference type="PANTHER" id="PTHR46105">
    <property type="entry name" value="AGAP004733-PA"/>
    <property type="match status" value="1"/>
</dbReference>
<feature type="non-terminal residue" evidence="15">
    <location>
        <position position="1"/>
    </location>
</feature>
<evidence type="ECO:0000256" key="3">
    <source>
        <dbReference type="ARBA" id="ARBA00022723"/>
    </source>
</evidence>
<evidence type="ECO:0000256" key="11">
    <source>
        <dbReference type="PROSITE-ProRule" id="PRU00042"/>
    </source>
</evidence>
<evidence type="ECO:0000256" key="9">
    <source>
        <dbReference type="ARBA" id="ARBA00023163"/>
    </source>
</evidence>
<protein>
    <submittedName>
        <fullName evidence="15">KAISO regulator</fullName>
    </submittedName>
</protein>
<dbReference type="AlphaFoldDB" id="A0A7L2P0W1"/>
<dbReference type="InterPro" id="IPR013087">
    <property type="entry name" value="Znf_C2H2_type"/>
</dbReference>
<feature type="region of interest" description="Disordered" evidence="12">
    <location>
        <begin position="458"/>
        <end position="480"/>
    </location>
</feature>
<dbReference type="InterPro" id="IPR000210">
    <property type="entry name" value="BTB/POZ_dom"/>
</dbReference>
<comment type="subcellular location">
    <subcellularLocation>
        <location evidence="1">Nucleus</location>
    </subcellularLocation>
</comment>
<evidence type="ECO:0000313" key="16">
    <source>
        <dbReference type="Proteomes" id="UP000535705"/>
    </source>
</evidence>
<evidence type="ECO:0000259" key="14">
    <source>
        <dbReference type="PROSITE" id="PS50157"/>
    </source>
</evidence>
<dbReference type="InterPro" id="IPR036236">
    <property type="entry name" value="Znf_C2H2_sf"/>
</dbReference>
<keyword evidence="3" id="KW-0479">Metal-binding</keyword>
<evidence type="ECO:0000256" key="2">
    <source>
        <dbReference type="ARBA" id="ARBA00022491"/>
    </source>
</evidence>
<dbReference type="OrthoDB" id="6359816at2759"/>
<dbReference type="PANTHER" id="PTHR46105:SF27">
    <property type="entry name" value="TRANSCRIPTIONAL REGULATOR KAISO"/>
    <property type="match status" value="1"/>
</dbReference>
<dbReference type="PROSITE" id="PS00028">
    <property type="entry name" value="ZINC_FINGER_C2H2_1"/>
    <property type="match status" value="3"/>
</dbReference>
<keyword evidence="6" id="KW-0862">Zinc</keyword>
<feature type="compositionally biased region" description="Basic and acidic residues" evidence="12">
    <location>
        <begin position="467"/>
        <end position="478"/>
    </location>
</feature>
<dbReference type="FunFam" id="3.30.160.60:FF:000235">
    <property type="entry name" value="Zinc finger and BTB domain containing 38"/>
    <property type="match status" value="1"/>
</dbReference>
<dbReference type="SUPFAM" id="SSF54695">
    <property type="entry name" value="POZ domain"/>
    <property type="match status" value="1"/>
</dbReference>
<keyword evidence="2" id="KW-0678">Repressor</keyword>
<dbReference type="SUPFAM" id="SSF57667">
    <property type="entry name" value="beta-beta-alpha zinc fingers"/>
    <property type="match status" value="2"/>
</dbReference>
<dbReference type="SMART" id="SM00225">
    <property type="entry name" value="BTB"/>
    <property type="match status" value="1"/>
</dbReference>
<evidence type="ECO:0000256" key="8">
    <source>
        <dbReference type="ARBA" id="ARBA00023125"/>
    </source>
</evidence>
<proteinExistence type="predicted"/>
<dbReference type="SMART" id="SM00355">
    <property type="entry name" value="ZnF_C2H2"/>
    <property type="match status" value="3"/>
</dbReference>
<feature type="region of interest" description="Disordered" evidence="12">
    <location>
        <begin position="120"/>
        <end position="147"/>
    </location>
</feature>
<sequence>MEGKDFLCATEYPGVLLQSLNEQRRCGLFCDVTVVVEGRKFPAHRNILSASSRYFHRLFSVAGQVVELSFVRAEIFAGILDYIYSSKITGVRSDLLDELIKSGQELGVKFIADLGMPPAKGRNVPSKVEDSASETSASVPNQRAAGTQVTAMGPEGQGAADGMPVVTHSFSLQRMQFETAKITASHSDGEDDDDDVVFCCEIAPPNKCAKDKKAASQSQLCSSPAGASGQKSRGSGGSPCLTNTTAAQRLALPASQLNSNQTQPGAQSLFSATPQHFTPNIIELNRPLHNSSPGASSLHQTRVTPAMNLLEESQQPSSDGSVSELEAAAIDDDEVFEDDVDTISTSSPGSFSSSSLLQHPPVSKAVSTEGSGVQKKQFAFSQVPSAQPGELKIKISDVLSGNNKGLSWGLASKDVADGLKFITFDRATEIGGFPTGCKVYANISEDTYDIAIPVQGASEEEGAEPGDTPREAGDESPKGKCVKAKHHDHYELVEDGRVYYICIVCQRPYLHLQSLWRHFNIHSWEKKYPCRYCDRVFALAEYRTKHELRHTGERRYQCLVCGMFFMSYQNTAYHLKSVHSQEPSGDTKLYQLHPCRSLEVRQYTRNRDCPGGVVGINQAGIVCPGGSGDDGTEGTTSSSPGRQISWEDFFVLRGNQTVFEQNPPEGNPELELVVPESH</sequence>
<keyword evidence="8" id="KW-0238">DNA-binding</keyword>
<keyword evidence="7" id="KW-0805">Transcription regulation</keyword>
<feature type="region of interest" description="Disordered" evidence="12">
    <location>
        <begin position="340"/>
        <end position="370"/>
    </location>
</feature>
<keyword evidence="4" id="KW-0677">Repeat</keyword>
<dbReference type="PROSITE" id="PS50157">
    <property type="entry name" value="ZINC_FINGER_C2H2_2"/>
    <property type="match status" value="3"/>
</dbReference>
<keyword evidence="9" id="KW-0804">Transcription</keyword>
<dbReference type="GO" id="GO:0005634">
    <property type="term" value="C:nucleus"/>
    <property type="evidence" value="ECO:0007669"/>
    <property type="project" value="UniProtKB-SubCell"/>
</dbReference>
<dbReference type="Gene3D" id="3.30.160.60">
    <property type="entry name" value="Classic Zinc Finger"/>
    <property type="match status" value="3"/>
</dbReference>
<evidence type="ECO:0000256" key="12">
    <source>
        <dbReference type="SAM" id="MobiDB-lite"/>
    </source>
</evidence>
<feature type="domain" description="BTB" evidence="13">
    <location>
        <begin position="30"/>
        <end position="88"/>
    </location>
</feature>
<feature type="compositionally biased region" description="Low complexity" evidence="12">
    <location>
        <begin position="344"/>
        <end position="355"/>
    </location>
</feature>
<evidence type="ECO:0000313" key="15">
    <source>
        <dbReference type="EMBL" id="NXR78123.1"/>
    </source>
</evidence>
<feature type="domain" description="C2H2-type" evidence="14">
    <location>
        <begin position="556"/>
        <end position="584"/>
    </location>
</feature>
<dbReference type="EMBL" id="VWYP01018610">
    <property type="protein sequence ID" value="NXR78123.1"/>
    <property type="molecule type" value="Genomic_DNA"/>
</dbReference>
<dbReference type="GO" id="GO:0000981">
    <property type="term" value="F:DNA-binding transcription factor activity, RNA polymerase II-specific"/>
    <property type="evidence" value="ECO:0007669"/>
    <property type="project" value="TreeGrafter"/>
</dbReference>
<evidence type="ECO:0000256" key="5">
    <source>
        <dbReference type="ARBA" id="ARBA00022771"/>
    </source>
</evidence>
<name>A0A7L2P0W1_PYCJO</name>
<dbReference type="InterPro" id="IPR011333">
    <property type="entry name" value="SKP1/BTB/POZ_sf"/>
</dbReference>
<dbReference type="PROSITE" id="PS50097">
    <property type="entry name" value="BTB"/>
    <property type="match status" value="1"/>
</dbReference>
<organism evidence="15 16">
    <name type="scientific">Pycnonotus jocosus</name>
    <name type="common">Red-whiskered bulbul</name>
    <name type="synonym">Lanius jocosus</name>
    <dbReference type="NCBI Taxonomy" id="182897"/>
    <lineage>
        <taxon>Eukaryota</taxon>
        <taxon>Metazoa</taxon>
        <taxon>Chordata</taxon>
        <taxon>Craniata</taxon>
        <taxon>Vertebrata</taxon>
        <taxon>Euteleostomi</taxon>
        <taxon>Archelosauria</taxon>
        <taxon>Archosauria</taxon>
        <taxon>Dinosauria</taxon>
        <taxon>Saurischia</taxon>
        <taxon>Theropoda</taxon>
        <taxon>Coelurosauria</taxon>
        <taxon>Aves</taxon>
        <taxon>Neognathae</taxon>
        <taxon>Neoaves</taxon>
        <taxon>Telluraves</taxon>
        <taxon>Australaves</taxon>
        <taxon>Passeriformes</taxon>
        <taxon>Sylvioidea</taxon>
        <taxon>Pycnonotidae</taxon>
        <taxon>Pycnonotus</taxon>
    </lineage>
</organism>
<dbReference type="Proteomes" id="UP000535705">
    <property type="component" value="Unassembled WGS sequence"/>
</dbReference>
<keyword evidence="5 11" id="KW-0863">Zinc-finger</keyword>
<feature type="domain" description="C2H2-type" evidence="14">
    <location>
        <begin position="528"/>
        <end position="555"/>
    </location>
</feature>
<feature type="non-terminal residue" evidence="15">
    <location>
        <position position="678"/>
    </location>
</feature>
<feature type="compositionally biased region" description="Polar residues" evidence="12">
    <location>
        <begin position="133"/>
        <end position="147"/>
    </location>
</feature>
<dbReference type="GO" id="GO:0008270">
    <property type="term" value="F:zinc ion binding"/>
    <property type="evidence" value="ECO:0007669"/>
    <property type="project" value="UniProtKB-KW"/>
</dbReference>
<evidence type="ECO:0000256" key="4">
    <source>
        <dbReference type="ARBA" id="ARBA00022737"/>
    </source>
</evidence>
<dbReference type="Pfam" id="PF00651">
    <property type="entry name" value="BTB"/>
    <property type="match status" value="1"/>
</dbReference>
<evidence type="ECO:0000256" key="1">
    <source>
        <dbReference type="ARBA" id="ARBA00004123"/>
    </source>
</evidence>
<dbReference type="InterPro" id="IPR050457">
    <property type="entry name" value="ZnFinger_BTB_dom_contain"/>
</dbReference>
<keyword evidence="10" id="KW-0539">Nucleus</keyword>
<feature type="domain" description="C2H2-type" evidence="14">
    <location>
        <begin position="500"/>
        <end position="527"/>
    </location>
</feature>
<dbReference type="Gene3D" id="3.30.710.10">
    <property type="entry name" value="Potassium Channel Kv1.1, Chain A"/>
    <property type="match status" value="1"/>
</dbReference>
<reference evidence="15 16" key="1">
    <citation type="submission" date="2019-09" db="EMBL/GenBank/DDBJ databases">
        <title>Bird 10,000 Genomes (B10K) Project - Family phase.</title>
        <authorList>
            <person name="Zhang G."/>
        </authorList>
    </citation>
    <scope>NUCLEOTIDE SEQUENCE [LARGE SCALE GENOMIC DNA]</scope>
    <source>
        <strain evidence="15">B10K-DU-002-42</strain>
        <tissue evidence="15">Muscle</tissue>
    </source>
</reference>
<accession>A0A7L2P0W1</accession>
<gene>
    <name evidence="15" type="primary">Zbtb33_1</name>
    <name evidence="15" type="ORF">PYCJOC_R10058</name>
</gene>
<feature type="region of interest" description="Disordered" evidence="12">
    <location>
        <begin position="220"/>
        <end position="242"/>
    </location>
</feature>
<evidence type="ECO:0000259" key="13">
    <source>
        <dbReference type="PROSITE" id="PS50097"/>
    </source>
</evidence>
<evidence type="ECO:0000256" key="6">
    <source>
        <dbReference type="ARBA" id="ARBA00022833"/>
    </source>
</evidence>
<keyword evidence="16" id="KW-1185">Reference proteome</keyword>
<dbReference type="GO" id="GO:0000978">
    <property type="term" value="F:RNA polymerase II cis-regulatory region sequence-specific DNA binding"/>
    <property type="evidence" value="ECO:0007669"/>
    <property type="project" value="TreeGrafter"/>
</dbReference>
<evidence type="ECO:0000256" key="7">
    <source>
        <dbReference type="ARBA" id="ARBA00023015"/>
    </source>
</evidence>
<evidence type="ECO:0000256" key="10">
    <source>
        <dbReference type="ARBA" id="ARBA00023242"/>
    </source>
</evidence>
<comment type="caution">
    <text evidence="15">The sequence shown here is derived from an EMBL/GenBank/DDBJ whole genome shotgun (WGS) entry which is preliminary data.</text>
</comment>